<accession>A0A7G6SYG8</accession>
<protein>
    <submittedName>
        <fullName evidence="1">Uncharacterized protein</fullName>
    </submittedName>
</protein>
<sequence length="108" mass="11756">MSNFQSATGLLAKAARAANINVTVKIFCQNFLMKRGRIATSYSGKKTKSQKLNGKPLRGGEFQLRSLSIALLAGSAHKGLSFTPRGSTVIFAGKRASVHSMPQHRQWH</sequence>
<dbReference type="RefSeq" id="WP_183457916.1">
    <property type="nucleotide sequence ID" value="NZ_CP050296.1"/>
</dbReference>
<evidence type="ECO:0000313" key="1">
    <source>
        <dbReference type="EMBL" id="QND59550.1"/>
    </source>
</evidence>
<evidence type="ECO:0000313" key="2">
    <source>
        <dbReference type="Proteomes" id="UP000515465"/>
    </source>
</evidence>
<proteinExistence type="predicted"/>
<dbReference type="EMBL" id="CP050296">
    <property type="protein sequence ID" value="QND59550.1"/>
    <property type="molecule type" value="Genomic_DNA"/>
</dbReference>
<gene>
    <name evidence="1" type="ORF">HB778_25480</name>
</gene>
<dbReference type="AlphaFoldDB" id="A0A7G6SYG8"/>
<reference evidence="2" key="1">
    <citation type="journal article" date="2020" name="Mol. Plant Microbe">
        <title>Rhizobial microsymbionts of the narrowly endemic Oxytropis species growing in Kamchatka are characterized by significant genetic diversity and possess a set of genes that are associated with T3SS and T6SS secretion systems and can affect the development of symbiosis.</title>
        <authorList>
            <person name="Safronova V."/>
            <person name="Guro P."/>
            <person name="Sazanova A."/>
            <person name="Kuznetsova I."/>
            <person name="Belimov A."/>
            <person name="Yakubov V."/>
            <person name="Chirak E."/>
            <person name="Afonin A."/>
            <person name="Gogolev Y."/>
            <person name="Andronov E."/>
            <person name="Tikhonovich I."/>
        </authorList>
    </citation>
    <scope>NUCLEOTIDE SEQUENCE [LARGE SCALE GENOMIC DNA]</scope>
    <source>
        <strain evidence="2">583</strain>
    </source>
</reference>
<dbReference type="Proteomes" id="UP000515465">
    <property type="component" value="Chromosome"/>
</dbReference>
<organism evidence="1 2">
    <name type="scientific">Mesorhizobium huakuii</name>
    <dbReference type="NCBI Taxonomy" id="28104"/>
    <lineage>
        <taxon>Bacteria</taxon>
        <taxon>Pseudomonadati</taxon>
        <taxon>Pseudomonadota</taxon>
        <taxon>Alphaproteobacteria</taxon>
        <taxon>Hyphomicrobiales</taxon>
        <taxon>Phyllobacteriaceae</taxon>
        <taxon>Mesorhizobium</taxon>
    </lineage>
</organism>
<name>A0A7G6SYG8_9HYPH</name>